<protein>
    <submittedName>
        <fullName evidence="1">Uncharacterized protein</fullName>
    </submittedName>
</protein>
<dbReference type="Proteomes" id="UP001234297">
    <property type="component" value="Chromosome 8"/>
</dbReference>
<evidence type="ECO:0000313" key="2">
    <source>
        <dbReference type="Proteomes" id="UP001234297"/>
    </source>
</evidence>
<dbReference type="EMBL" id="CM056816">
    <property type="protein sequence ID" value="KAJ8632387.1"/>
    <property type="molecule type" value="Genomic_DNA"/>
</dbReference>
<reference evidence="1 2" key="1">
    <citation type="journal article" date="2022" name="Hortic Res">
        <title>A haplotype resolved chromosomal level avocado genome allows analysis of novel avocado genes.</title>
        <authorList>
            <person name="Nath O."/>
            <person name="Fletcher S.J."/>
            <person name="Hayward A."/>
            <person name="Shaw L.M."/>
            <person name="Masouleh A.K."/>
            <person name="Furtado A."/>
            <person name="Henry R.J."/>
            <person name="Mitter N."/>
        </authorList>
    </citation>
    <scope>NUCLEOTIDE SEQUENCE [LARGE SCALE GENOMIC DNA]</scope>
    <source>
        <strain evidence="2">cv. Hass</strain>
    </source>
</reference>
<name>A0ACC2LH11_PERAE</name>
<proteinExistence type="predicted"/>
<evidence type="ECO:0000313" key="1">
    <source>
        <dbReference type="EMBL" id="KAJ8632387.1"/>
    </source>
</evidence>
<keyword evidence="2" id="KW-1185">Reference proteome</keyword>
<sequence length="288" mass="33234">MKMKMKMERKERSPEGVGKKKKKKDNKKRFSDKQIRYLESTFQEETKLEPERKLELAKELGLEPRQVAIWFQNRRARWKSKQLEQDYAVLRASYDELASRIDSIQKEKQCLLEQLQTLRNLVANGSINGDAHHRETKCCESEEKPTLLLEEVADMEEFGVEEQGLLNNPETANGFLALTDDWCEFHSCCFSDQSSSGLSCVVVALEIHLLMFRKMNKIMDEVNNRVESRGGKMMEATRQIEVGEKKKVINDQLSGWDLSIKEAVGSSSPMLVGVPYNILHFINEMLLL</sequence>
<comment type="caution">
    <text evidence="1">The sequence shown here is derived from an EMBL/GenBank/DDBJ whole genome shotgun (WGS) entry which is preliminary data.</text>
</comment>
<accession>A0ACC2LH11</accession>
<gene>
    <name evidence="1" type="ORF">MRB53_025723</name>
</gene>
<organism evidence="1 2">
    <name type="scientific">Persea americana</name>
    <name type="common">Avocado</name>
    <dbReference type="NCBI Taxonomy" id="3435"/>
    <lineage>
        <taxon>Eukaryota</taxon>
        <taxon>Viridiplantae</taxon>
        <taxon>Streptophyta</taxon>
        <taxon>Embryophyta</taxon>
        <taxon>Tracheophyta</taxon>
        <taxon>Spermatophyta</taxon>
        <taxon>Magnoliopsida</taxon>
        <taxon>Magnoliidae</taxon>
        <taxon>Laurales</taxon>
        <taxon>Lauraceae</taxon>
        <taxon>Persea</taxon>
    </lineage>
</organism>